<dbReference type="Pfam" id="PF01636">
    <property type="entry name" value="APH"/>
    <property type="match status" value="1"/>
</dbReference>
<reference evidence="2 3" key="1">
    <citation type="submission" date="2024-01" db="EMBL/GenBank/DDBJ databases">
        <title>Complete genome of Cladobotryum mycophilum ATHUM6906.</title>
        <authorList>
            <person name="Christinaki A.C."/>
            <person name="Myridakis A.I."/>
            <person name="Kouvelis V.N."/>
        </authorList>
    </citation>
    <scope>NUCLEOTIDE SEQUENCE [LARGE SCALE GENOMIC DNA]</scope>
    <source>
        <strain evidence="2 3">ATHUM6906</strain>
    </source>
</reference>
<name>A0ABR0T120_9HYPO</name>
<dbReference type="Gene3D" id="3.90.1200.10">
    <property type="match status" value="1"/>
</dbReference>
<gene>
    <name evidence="2" type="ORF">PT974_00429</name>
</gene>
<evidence type="ECO:0000313" key="2">
    <source>
        <dbReference type="EMBL" id="KAK5998058.1"/>
    </source>
</evidence>
<comment type="caution">
    <text evidence="2">The sequence shown here is derived from an EMBL/GenBank/DDBJ whole genome shotgun (WGS) entry which is preliminary data.</text>
</comment>
<keyword evidence="3" id="KW-1185">Reference proteome</keyword>
<dbReference type="InterPro" id="IPR002575">
    <property type="entry name" value="Aminoglycoside_PTrfase"/>
</dbReference>
<proteinExistence type="predicted"/>
<dbReference type="Proteomes" id="UP001338125">
    <property type="component" value="Unassembled WGS sequence"/>
</dbReference>
<dbReference type="SUPFAM" id="SSF56112">
    <property type="entry name" value="Protein kinase-like (PK-like)"/>
    <property type="match status" value="1"/>
</dbReference>
<feature type="domain" description="Aminoglycoside phosphotransferase" evidence="1">
    <location>
        <begin position="101"/>
        <end position="237"/>
    </location>
</feature>
<organism evidence="2 3">
    <name type="scientific">Cladobotryum mycophilum</name>
    <dbReference type="NCBI Taxonomy" id="491253"/>
    <lineage>
        <taxon>Eukaryota</taxon>
        <taxon>Fungi</taxon>
        <taxon>Dikarya</taxon>
        <taxon>Ascomycota</taxon>
        <taxon>Pezizomycotina</taxon>
        <taxon>Sordariomycetes</taxon>
        <taxon>Hypocreomycetidae</taxon>
        <taxon>Hypocreales</taxon>
        <taxon>Hypocreaceae</taxon>
        <taxon>Cladobotryum</taxon>
    </lineage>
</organism>
<accession>A0ABR0T120</accession>
<evidence type="ECO:0000259" key="1">
    <source>
        <dbReference type="Pfam" id="PF01636"/>
    </source>
</evidence>
<protein>
    <recommendedName>
        <fullName evidence="1">Aminoglycoside phosphotransferase domain-containing protein</fullName>
    </recommendedName>
</protein>
<dbReference type="InterPro" id="IPR011009">
    <property type="entry name" value="Kinase-like_dom_sf"/>
</dbReference>
<sequence length="347" mass="39027">MAYEEYSVEKEIAEFFGKTSVTRSACDARAKELVGGDVSIVNVQGACSYTVYAGPDLEYVVQFRLKSLKLDLGTLTLARTIYGSLAPSASFKGQMGDESHDKEPLCVYVMARIKGVTHLDLILAATTPENSPERFAERERLMADIGILFAKAWKSPQPIDGEYREKLRKRPDGELRMLLGALPERFHVFIQRCLDEIDSIMSLPMVLTHQDFGTCNIMVDATTCNLVGVLDWAEAEICPFGLNLQILQSFTGKLHLRNGWSRYEDYNNLQNVFWGTFRDEVGGLTDDQMRIIRLARILGLLISDGFTSRMANEPEPVPIGNDERGRYNMLSLDGFLINPTTKFEDIK</sequence>
<dbReference type="EMBL" id="JAVFKD010000001">
    <property type="protein sequence ID" value="KAK5998058.1"/>
    <property type="molecule type" value="Genomic_DNA"/>
</dbReference>
<evidence type="ECO:0000313" key="3">
    <source>
        <dbReference type="Proteomes" id="UP001338125"/>
    </source>
</evidence>